<comment type="caution">
    <text evidence="1">The sequence shown here is derived from an EMBL/GenBank/DDBJ whole genome shotgun (WGS) entry which is preliminary data.</text>
</comment>
<gene>
    <name evidence="1" type="ORF">LCGC14_0351530</name>
</gene>
<evidence type="ECO:0000313" key="1">
    <source>
        <dbReference type="EMBL" id="KKN78294.1"/>
    </source>
</evidence>
<accession>A0A0F9TGA7</accession>
<dbReference type="EMBL" id="LAZR01000265">
    <property type="protein sequence ID" value="KKN78294.1"/>
    <property type="molecule type" value="Genomic_DNA"/>
</dbReference>
<reference evidence="1" key="1">
    <citation type="journal article" date="2015" name="Nature">
        <title>Complex archaea that bridge the gap between prokaryotes and eukaryotes.</title>
        <authorList>
            <person name="Spang A."/>
            <person name="Saw J.H."/>
            <person name="Jorgensen S.L."/>
            <person name="Zaremba-Niedzwiedzka K."/>
            <person name="Martijn J."/>
            <person name="Lind A.E."/>
            <person name="van Eijk R."/>
            <person name="Schleper C."/>
            <person name="Guy L."/>
            <person name="Ettema T.J."/>
        </authorList>
    </citation>
    <scope>NUCLEOTIDE SEQUENCE</scope>
</reference>
<dbReference type="AlphaFoldDB" id="A0A0F9TGA7"/>
<name>A0A0F9TGA7_9ZZZZ</name>
<proteinExistence type="predicted"/>
<protein>
    <submittedName>
        <fullName evidence="1">Uncharacterized protein</fullName>
    </submittedName>
</protein>
<organism evidence="1">
    <name type="scientific">marine sediment metagenome</name>
    <dbReference type="NCBI Taxonomy" id="412755"/>
    <lineage>
        <taxon>unclassified sequences</taxon>
        <taxon>metagenomes</taxon>
        <taxon>ecological metagenomes</taxon>
    </lineage>
</organism>
<sequence>MKRKIYAIYRDGTIKEINTPKMKLSKVESAYDITKWIADHEAELKTDANNLHNWGEPCIGFNLLGVISDSIRKRIVRTDEKL</sequence>